<dbReference type="PANTHER" id="PTHR30096">
    <property type="entry name" value="4,5-DOPA DIOXYGENASE EXTRADIOL-LIKE PROTEIN"/>
    <property type="match status" value="1"/>
</dbReference>
<keyword evidence="5 7" id="KW-0560">Oxidoreductase</keyword>
<comment type="cofactor">
    <cofactor evidence="1">
        <name>Zn(2+)</name>
        <dbReference type="ChEBI" id="CHEBI:29105"/>
    </cofactor>
</comment>
<dbReference type="PANTHER" id="PTHR30096:SF0">
    <property type="entry name" value="4,5-DOPA DIOXYGENASE EXTRADIOL-LIKE PROTEIN"/>
    <property type="match status" value="1"/>
</dbReference>
<keyword evidence="8" id="KW-1185">Reference proteome</keyword>
<organism evidence="7 8">
    <name type="scientific">Pontibacter silvestris</name>
    <dbReference type="NCBI Taxonomy" id="2305183"/>
    <lineage>
        <taxon>Bacteria</taxon>
        <taxon>Pseudomonadati</taxon>
        <taxon>Bacteroidota</taxon>
        <taxon>Cytophagia</taxon>
        <taxon>Cytophagales</taxon>
        <taxon>Hymenobacteraceae</taxon>
        <taxon>Pontibacter</taxon>
    </lineage>
</organism>
<evidence type="ECO:0000313" key="8">
    <source>
        <dbReference type="Proteomes" id="UP001597369"/>
    </source>
</evidence>
<dbReference type="EMBL" id="JBHUHV010000039">
    <property type="protein sequence ID" value="MFD2067969.1"/>
    <property type="molecule type" value="Genomic_DNA"/>
</dbReference>
<dbReference type="GO" id="GO:0050297">
    <property type="term" value="F:stizolobate synthase activity"/>
    <property type="evidence" value="ECO:0007669"/>
    <property type="project" value="UniProtKB-EC"/>
</dbReference>
<dbReference type="InterPro" id="IPR014436">
    <property type="entry name" value="Extradiol_dOase_DODA"/>
</dbReference>
<dbReference type="SUPFAM" id="SSF53213">
    <property type="entry name" value="LigB-like"/>
    <property type="match status" value="1"/>
</dbReference>
<dbReference type="InterPro" id="IPR004183">
    <property type="entry name" value="Xdiol_dOase_suB"/>
</dbReference>
<name>A0ABW4WZ86_9BACT</name>
<evidence type="ECO:0000259" key="6">
    <source>
        <dbReference type="Pfam" id="PF02900"/>
    </source>
</evidence>
<dbReference type="NCBIfam" id="NF007914">
    <property type="entry name" value="PRK10628.1"/>
    <property type="match status" value="1"/>
</dbReference>
<gene>
    <name evidence="7" type="primary">ygiD</name>
    <name evidence="7" type="ORF">ACFSKU_13825</name>
</gene>
<keyword evidence="4" id="KW-0862">Zinc</keyword>
<evidence type="ECO:0000256" key="5">
    <source>
        <dbReference type="ARBA" id="ARBA00023002"/>
    </source>
</evidence>
<evidence type="ECO:0000313" key="7">
    <source>
        <dbReference type="EMBL" id="MFD2067969.1"/>
    </source>
</evidence>
<evidence type="ECO:0000256" key="3">
    <source>
        <dbReference type="ARBA" id="ARBA00022723"/>
    </source>
</evidence>
<dbReference type="Gene3D" id="3.40.830.10">
    <property type="entry name" value="LigB-like"/>
    <property type="match status" value="1"/>
</dbReference>
<proteinExistence type="inferred from homology"/>
<accession>A0ABW4WZ86</accession>
<protein>
    <submittedName>
        <fullName evidence="7">4,5-DOPA dioxygenase extradiol</fullName>
        <ecNumber evidence="7">1.13.11.29</ecNumber>
    </submittedName>
</protein>
<dbReference type="RefSeq" id="WP_317206924.1">
    <property type="nucleotide sequence ID" value="NZ_JAJJWI010000003.1"/>
</dbReference>
<feature type="domain" description="Extradiol ring-cleavage dioxygenase class III enzyme subunit B" evidence="6">
    <location>
        <begin position="38"/>
        <end position="185"/>
    </location>
</feature>
<dbReference type="Proteomes" id="UP001597369">
    <property type="component" value="Unassembled WGS sequence"/>
</dbReference>
<keyword evidence="3" id="KW-0479">Metal-binding</keyword>
<keyword evidence="7" id="KW-0223">Dioxygenase</keyword>
<sequence length="189" mass="21560">MSALQNLKKLTDALKTQEQLMPVYFIEHGSPMNAIEENEFTRSWNVLGKDLPKPTAILCISAHWQTKGTFVTAMEKPRTIHDFYGFPQELFDVAYAAPGSPELAVQMQQLIRKTELHLNHEWGLDHGSWSVIKHIYSAADVPVLQLSLDYSKPPQWHFELAKELADLREKGVLIIGSGNIVHNLRMLDW</sequence>
<comment type="caution">
    <text evidence="7">The sequence shown here is derived from an EMBL/GenBank/DDBJ whole genome shotgun (WGS) entry which is preliminary data.</text>
</comment>
<evidence type="ECO:0000256" key="1">
    <source>
        <dbReference type="ARBA" id="ARBA00001947"/>
    </source>
</evidence>
<comment type="similarity">
    <text evidence="2">Belongs to the DODA-type extradiol aromatic ring-opening dioxygenase family.</text>
</comment>
<dbReference type="CDD" id="cd07363">
    <property type="entry name" value="45_DOPA_Dioxygenase"/>
    <property type="match status" value="1"/>
</dbReference>
<reference evidence="8" key="1">
    <citation type="journal article" date="2019" name="Int. J. Syst. Evol. Microbiol.">
        <title>The Global Catalogue of Microorganisms (GCM) 10K type strain sequencing project: providing services to taxonomists for standard genome sequencing and annotation.</title>
        <authorList>
            <consortium name="The Broad Institute Genomics Platform"/>
            <consortium name="The Broad Institute Genome Sequencing Center for Infectious Disease"/>
            <person name="Wu L."/>
            <person name="Ma J."/>
        </authorList>
    </citation>
    <scope>NUCLEOTIDE SEQUENCE [LARGE SCALE GENOMIC DNA]</scope>
    <source>
        <strain evidence="8">JCM 16545</strain>
    </source>
</reference>
<evidence type="ECO:0000256" key="4">
    <source>
        <dbReference type="ARBA" id="ARBA00022833"/>
    </source>
</evidence>
<dbReference type="Pfam" id="PF02900">
    <property type="entry name" value="LigB"/>
    <property type="match status" value="1"/>
</dbReference>
<evidence type="ECO:0000256" key="2">
    <source>
        <dbReference type="ARBA" id="ARBA00007581"/>
    </source>
</evidence>
<dbReference type="EC" id="1.13.11.29" evidence="7"/>